<comment type="caution">
    <text evidence="2">The sequence shown here is derived from an EMBL/GenBank/DDBJ whole genome shotgun (WGS) entry which is preliminary data.</text>
</comment>
<organism evidence="2 3">
    <name type="scientific">Streptomyces netropsis</name>
    <name type="common">Streptoverticillium netropsis</name>
    <dbReference type="NCBI Taxonomy" id="55404"/>
    <lineage>
        <taxon>Bacteria</taxon>
        <taxon>Bacillati</taxon>
        <taxon>Actinomycetota</taxon>
        <taxon>Actinomycetes</taxon>
        <taxon>Kitasatosporales</taxon>
        <taxon>Streptomycetaceae</taxon>
        <taxon>Streptomyces</taxon>
    </lineage>
</organism>
<name>A0A7W7LG63_STRNE</name>
<evidence type="ECO:0000256" key="1">
    <source>
        <dbReference type="SAM" id="MobiDB-lite"/>
    </source>
</evidence>
<evidence type="ECO:0000313" key="3">
    <source>
        <dbReference type="Proteomes" id="UP000556436"/>
    </source>
</evidence>
<evidence type="ECO:0000313" key="2">
    <source>
        <dbReference type="EMBL" id="MBB4889063.1"/>
    </source>
</evidence>
<dbReference type="AlphaFoldDB" id="A0A7W7LG63"/>
<gene>
    <name evidence="2" type="ORF">FHS38_005138</name>
</gene>
<keyword evidence="3" id="KW-1185">Reference proteome</keyword>
<protein>
    <submittedName>
        <fullName evidence="2">Uncharacterized protein</fullName>
    </submittedName>
</protein>
<dbReference type="EMBL" id="JACHJG010000012">
    <property type="protein sequence ID" value="MBB4889063.1"/>
    <property type="molecule type" value="Genomic_DNA"/>
</dbReference>
<dbReference type="Proteomes" id="UP000556436">
    <property type="component" value="Unassembled WGS sequence"/>
</dbReference>
<proteinExistence type="predicted"/>
<feature type="region of interest" description="Disordered" evidence="1">
    <location>
        <begin position="77"/>
        <end position="102"/>
    </location>
</feature>
<reference evidence="2 3" key="1">
    <citation type="submission" date="2020-08" db="EMBL/GenBank/DDBJ databases">
        <title>Genomic Encyclopedia of Type Strains, Phase III (KMG-III): the genomes of soil and plant-associated and newly described type strains.</title>
        <authorList>
            <person name="Whitman W."/>
        </authorList>
    </citation>
    <scope>NUCLEOTIDE SEQUENCE [LARGE SCALE GENOMIC DNA]</scope>
    <source>
        <strain evidence="2 3">CECT 3265</strain>
    </source>
</reference>
<feature type="compositionally biased region" description="Basic and acidic residues" evidence="1">
    <location>
        <begin position="92"/>
        <end position="102"/>
    </location>
</feature>
<dbReference type="RefSeq" id="WP_184737211.1">
    <property type="nucleotide sequence ID" value="NZ_BMRW01000002.1"/>
</dbReference>
<sequence length="102" mass="11601">MPDQSDKMRPVFTCVICACTYMPPKTMRYDDLGQEASPLHCSETACVRAAAGIPGPVREFMSRRAWAAAQPWMDKDLTALPERARRRSRPRIRPDGARTKHR</sequence>
<accession>A0A7W7LG63</accession>